<dbReference type="FunFam" id="3.40.309.10:FF:000006">
    <property type="entry name" value="Gamma-glutamyl phosphate reductase"/>
    <property type="match status" value="1"/>
</dbReference>
<dbReference type="InterPro" id="IPR016162">
    <property type="entry name" value="Ald_DH_N"/>
</dbReference>
<dbReference type="PIRSF" id="PIRSF000151">
    <property type="entry name" value="GPR"/>
    <property type="match status" value="1"/>
</dbReference>
<keyword evidence="7" id="KW-0963">Cytoplasm</keyword>
<dbReference type="InterPro" id="IPR015590">
    <property type="entry name" value="Aldehyde_DH_dom"/>
</dbReference>
<evidence type="ECO:0000256" key="5">
    <source>
        <dbReference type="ARBA" id="ARBA00023002"/>
    </source>
</evidence>
<comment type="similarity">
    <text evidence="7">Belongs to the gamma-glutamyl phosphate reductase family.</text>
</comment>
<protein>
    <recommendedName>
        <fullName evidence="7">Gamma-glutamyl phosphate reductase</fullName>
        <shortName evidence="7">GPR</shortName>
        <ecNumber evidence="7">1.2.1.41</ecNumber>
    </recommendedName>
    <alternativeName>
        <fullName evidence="7">Glutamate-5-semialdehyde dehydrogenase</fullName>
    </alternativeName>
    <alternativeName>
        <fullName evidence="7">Glutamyl-gamma-semialdehyde dehydrogenase</fullName>
        <shortName evidence="7">GSA dehydrogenase</shortName>
    </alternativeName>
</protein>
<comment type="caution">
    <text evidence="9">The sequence shown here is derived from an EMBL/GenBank/DDBJ whole genome shotgun (WGS) entry which is preliminary data.</text>
</comment>
<evidence type="ECO:0000256" key="6">
    <source>
        <dbReference type="ARBA" id="ARBA00049024"/>
    </source>
</evidence>
<comment type="pathway">
    <text evidence="1 7">Amino-acid biosynthesis; L-proline biosynthesis; L-glutamate 5-semialdehyde from L-glutamate: step 2/2.</text>
</comment>
<keyword evidence="10" id="KW-1185">Reference proteome</keyword>
<sequence length="417" mass="44807">MKDSDNIPLLMQDIGTRARAASRELGFAPGPQKEAALMAAADAVWERRAEIIAANEKDMAYGRDKGLSAAMLDRLMLDEDRIKGIVDGLRAVAMQKDPVGATLTEWDMESGLHIKRVRTPLGVIGVIYESRPNVTADAGALCLKAGNAVILRGGSESFHSSGLIHACLQDGLREAGLPEDSIQRVPTRDRAAVAEMLRMTEAIDVIVPRGGKGLVGLVQREARVPVFAHLEGICHIYVDKDADAEKALRVVLNAKTRRTGICGSAECLLVHKDIKDTLGQKIVDALKEAGVEVRAEGLDGSVPANEEDFGKEFLDMIIAAKVVDDVDGAIDHIRTYGSNHTDCVITENEDVADRFFTRLDSAILMHNASTQFADGGEFGMGAEIGIATGKMHARGPVGAEQLTSFKYIVKGDGTTRP</sequence>
<dbReference type="Gene3D" id="3.40.309.10">
    <property type="entry name" value="Aldehyde Dehydrogenase, Chain A, domain 2"/>
    <property type="match status" value="1"/>
</dbReference>
<dbReference type="GO" id="GO:0050661">
    <property type="term" value="F:NADP binding"/>
    <property type="evidence" value="ECO:0007669"/>
    <property type="project" value="InterPro"/>
</dbReference>
<accession>A0AAE3IYX7</accession>
<dbReference type="EMBL" id="JAOYFC010000001">
    <property type="protein sequence ID" value="MCV6824284.1"/>
    <property type="molecule type" value="Genomic_DNA"/>
</dbReference>
<dbReference type="NCBIfam" id="TIGR00407">
    <property type="entry name" value="proA"/>
    <property type="match status" value="1"/>
</dbReference>
<evidence type="ECO:0000259" key="8">
    <source>
        <dbReference type="Pfam" id="PF00171"/>
    </source>
</evidence>
<evidence type="ECO:0000313" key="9">
    <source>
        <dbReference type="EMBL" id="MCV6824284.1"/>
    </source>
</evidence>
<dbReference type="Gene3D" id="3.40.605.10">
    <property type="entry name" value="Aldehyde Dehydrogenase, Chain A, domain 1"/>
    <property type="match status" value="1"/>
</dbReference>
<keyword evidence="5 7" id="KW-0560">Oxidoreductase</keyword>
<dbReference type="HAMAP" id="MF_00412">
    <property type="entry name" value="ProA"/>
    <property type="match status" value="1"/>
</dbReference>
<dbReference type="GO" id="GO:0004350">
    <property type="term" value="F:glutamate-5-semialdehyde dehydrogenase activity"/>
    <property type="evidence" value="ECO:0007669"/>
    <property type="project" value="UniProtKB-UniRule"/>
</dbReference>
<evidence type="ECO:0000256" key="2">
    <source>
        <dbReference type="ARBA" id="ARBA00022605"/>
    </source>
</evidence>
<keyword evidence="4 7" id="KW-0521">NADP</keyword>
<proteinExistence type="inferred from homology"/>
<feature type="domain" description="Aldehyde dehydrogenase" evidence="8">
    <location>
        <begin position="16"/>
        <end position="291"/>
    </location>
</feature>
<dbReference type="AlphaFoldDB" id="A0AAE3IYX7"/>
<dbReference type="InterPro" id="IPR000965">
    <property type="entry name" value="GPR_dom"/>
</dbReference>
<comment type="catalytic activity">
    <reaction evidence="6 7">
        <text>L-glutamate 5-semialdehyde + phosphate + NADP(+) = L-glutamyl 5-phosphate + NADPH + H(+)</text>
        <dbReference type="Rhea" id="RHEA:19541"/>
        <dbReference type="ChEBI" id="CHEBI:15378"/>
        <dbReference type="ChEBI" id="CHEBI:43474"/>
        <dbReference type="ChEBI" id="CHEBI:57783"/>
        <dbReference type="ChEBI" id="CHEBI:58066"/>
        <dbReference type="ChEBI" id="CHEBI:58274"/>
        <dbReference type="ChEBI" id="CHEBI:58349"/>
        <dbReference type="EC" id="1.2.1.41"/>
    </reaction>
</comment>
<dbReference type="InterPro" id="IPR016161">
    <property type="entry name" value="Ald_DH/histidinol_DH"/>
</dbReference>
<dbReference type="RefSeq" id="WP_263953098.1">
    <property type="nucleotide sequence ID" value="NZ_JAOYFC010000001.1"/>
</dbReference>
<dbReference type="CDD" id="cd07079">
    <property type="entry name" value="ALDH_F18-19_ProA-GPR"/>
    <property type="match status" value="1"/>
</dbReference>
<dbReference type="EC" id="1.2.1.41" evidence="7"/>
<organism evidence="9 10">
    <name type="scientific">Halocynthiibacter halioticoli</name>
    <dbReference type="NCBI Taxonomy" id="2986804"/>
    <lineage>
        <taxon>Bacteria</taxon>
        <taxon>Pseudomonadati</taxon>
        <taxon>Pseudomonadota</taxon>
        <taxon>Alphaproteobacteria</taxon>
        <taxon>Rhodobacterales</taxon>
        <taxon>Paracoccaceae</taxon>
        <taxon>Halocynthiibacter</taxon>
    </lineage>
</organism>
<dbReference type="InterPro" id="IPR012134">
    <property type="entry name" value="Glu-5-SA_DH"/>
</dbReference>
<name>A0AAE3IYX7_9RHOB</name>
<dbReference type="PROSITE" id="PS01223">
    <property type="entry name" value="PROA"/>
    <property type="match status" value="1"/>
</dbReference>
<comment type="function">
    <text evidence="7">Catalyzes the NADPH-dependent reduction of L-glutamate 5-phosphate into L-glutamate 5-semialdehyde and phosphate. The product spontaneously undergoes cyclization to form 1-pyrroline-5-carboxylate.</text>
</comment>
<evidence type="ECO:0000256" key="1">
    <source>
        <dbReference type="ARBA" id="ARBA00004985"/>
    </source>
</evidence>
<dbReference type="GO" id="GO:0005737">
    <property type="term" value="C:cytoplasm"/>
    <property type="evidence" value="ECO:0007669"/>
    <property type="project" value="UniProtKB-SubCell"/>
</dbReference>
<keyword evidence="3 7" id="KW-0641">Proline biosynthesis</keyword>
<dbReference type="InterPro" id="IPR020593">
    <property type="entry name" value="G-glutamylP_reductase_CS"/>
</dbReference>
<dbReference type="SUPFAM" id="SSF53720">
    <property type="entry name" value="ALDH-like"/>
    <property type="match status" value="1"/>
</dbReference>
<keyword evidence="2 7" id="KW-0028">Amino-acid biosynthesis</keyword>
<gene>
    <name evidence="7" type="primary">proA</name>
    <name evidence="9" type="ORF">OH136_06915</name>
</gene>
<evidence type="ECO:0000256" key="7">
    <source>
        <dbReference type="HAMAP-Rule" id="MF_00412"/>
    </source>
</evidence>
<comment type="subcellular location">
    <subcellularLocation>
        <location evidence="7">Cytoplasm</location>
    </subcellularLocation>
</comment>
<evidence type="ECO:0000256" key="4">
    <source>
        <dbReference type="ARBA" id="ARBA00022857"/>
    </source>
</evidence>
<dbReference type="Proteomes" id="UP001208041">
    <property type="component" value="Unassembled WGS sequence"/>
</dbReference>
<reference evidence="9" key="1">
    <citation type="submission" date="2022-10" db="EMBL/GenBank/DDBJ databases">
        <authorList>
            <person name="Yue Y."/>
        </authorList>
    </citation>
    <scope>NUCLEOTIDE SEQUENCE</scope>
    <source>
        <strain evidence="9">Z654</strain>
    </source>
</reference>
<dbReference type="PANTHER" id="PTHR11063">
    <property type="entry name" value="GLUTAMATE SEMIALDEHYDE DEHYDROGENASE"/>
    <property type="match status" value="1"/>
</dbReference>
<dbReference type="Pfam" id="PF00171">
    <property type="entry name" value="Aldedh"/>
    <property type="match status" value="1"/>
</dbReference>
<dbReference type="NCBIfam" id="NF001221">
    <property type="entry name" value="PRK00197.1"/>
    <property type="match status" value="1"/>
</dbReference>
<evidence type="ECO:0000313" key="10">
    <source>
        <dbReference type="Proteomes" id="UP001208041"/>
    </source>
</evidence>
<dbReference type="InterPro" id="IPR016163">
    <property type="entry name" value="Ald_DH_C"/>
</dbReference>
<dbReference type="GO" id="GO:0055129">
    <property type="term" value="P:L-proline biosynthetic process"/>
    <property type="evidence" value="ECO:0007669"/>
    <property type="project" value="UniProtKB-UniRule"/>
</dbReference>
<evidence type="ECO:0000256" key="3">
    <source>
        <dbReference type="ARBA" id="ARBA00022650"/>
    </source>
</evidence>
<dbReference type="PANTHER" id="PTHR11063:SF8">
    <property type="entry name" value="DELTA-1-PYRROLINE-5-CARBOXYLATE SYNTHASE"/>
    <property type="match status" value="1"/>
</dbReference>